<gene>
    <name evidence="1" type="ORF">Gogos_005453</name>
</gene>
<dbReference type="AlphaFoldDB" id="A0A7J9D3T3"/>
<evidence type="ECO:0000313" key="1">
    <source>
        <dbReference type="EMBL" id="MBA0755311.1"/>
    </source>
</evidence>
<protein>
    <submittedName>
        <fullName evidence="1">Uncharacterized protein</fullName>
    </submittedName>
</protein>
<organism evidence="1 2">
    <name type="scientific">Gossypium gossypioides</name>
    <name type="common">Mexican cotton</name>
    <name type="synonym">Selera gossypioides</name>
    <dbReference type="NCBI Taxonomy" id="34282"/>
    <lineage>
        <taxon>Eukaryota</taxon>
        <taxon>Viridiplantae</taxon>
        <taxon>Streptophyta</taxon>
        <taxon>Embryophyta</taxon>
        <taxon>Tracheophyta</taxon>
        <taxon>Spermatophyta</taxon>
        <taxon>Magnoliopsida</taxon>
        <taxon>eudicotyledons</taxon>
        <taxon>Gunneridae</taxon>
        <taxon>Pentapetalae</taxon>
        <taxon>rosids</taxon>
        <taxon>malvids</taxon>
        <taxon>Malvales</taxon>
        <taxon>Malvaceae</taxon>
        <taxon>Malvoideae</taxon>
        <taxon>Gossypium</taxon>
    </lineage>
</organism>
<evidence type="ECO:0000313" key="2">
    <source>
        <dbReference type="Proteomes" id="UP000593579"/>
    </source>
</evidence>
<name>A0A7J9D3T3_GOSGO</name>
<keyword evidence="2" id="KW-1185">Reference proteome</keyword>
<reference evidence="1 2" key="1">
    <citation type="journal article" date="2019" name="Genome Biol. Evol.">
        <title>Insights into the evolution of the New World diploid cottons (Gossypium, subgenus Houzingenia) based on genome sequencing.</title>
        <authorList>
            <person name="Grover C.E."/>
            <person name="Arick M.A. 2nd"/>
            <person name="Thrash A."/>
            <person name="Conover J.L."/>
            <person name="Sanders W.S."/>
            <person name="Peterson D.G."/>
            <person name="Frelichowski J.E."/>
            <person name="Scheffler J.A."/>
            <person name="Scheffler B.E."/>
            <person name="Wendel J.F."/>
        </authorList>
    </citation>
    <scope>NUCLEOTIDE SEQUENCE [LARGE SCALE GENOMIC DNA]</scope>
    <source>
        <strain evidence="1">5</strain>
        <tissue evidence="1">Leaf</tissue>
    </source>
</reference>
<dbReference type="EMBL" id="JABEZY010268913">
    <property type="protein sequence ID" value="MBA0755311.1"/>
    <property type="molecule type" value="Genomic_DNA"/>
</dbReference>
<accession>A0A7J9D3T3</accession>
<dbReference type="Proteomes" id="UP000593579">
    <property type="component" value="Unassembled WGS sequence"/>
</dbReference>
<sequence length="46" mass="5416">MDVIFKPWVPRELKLVVSQHVMTVLNVKPRHKSRTLPFGIIPYRTS</sequence>
<proteinExistence type="predicted"/>
<comment type="caution">
    <text evidence="1">The sequence shown here is derived from an EMBL/GenBank/DDBJ whole genome shotgun (WGS) entry which is preliminary data.</text>
</comment>